<dbReference type="GO" id="GO:0005829">
    <property type="term" value="C:cytosol"/>
    <property type="evidence" value="ECO:0007669"/>
    <property type="project" value="TreeGrafter"/>
</dbReference>
<dbReference type="InterPro" id="IPR011059">
    <property type="entry name" value="Metal-dep_hydrolase_composite"/>
</dbReference>
<sequence length="386" mass="39827">MATIAITNIGTLVTGDISNPLRKDDTILIRDGRIAGIGGAEILKDIVVDKLIDVSGMTVTPGLIDSHVHPVLGDYTPRQKTQDYLDSAVHGGVTTFISAGEAHMPGRPKDPAGTKALAILAHKSFANLHSSGLKVHGGAVILEKGLVEKDFAEMAAEGVWLVGEVGLGSVKKPEDAAPMVEWAKKYGMKVAMHTGGTSIPGSSTVTAGDVIAVQPTVVSHVNGGPTAVACDEIDKLINDTDLTLEIVQCGNQKIADFTVRKLAEKGALDRVILGNDAPSGSGIIPLGILRSMSFLASMSEVPPEKVVAMATGNTARTFGLETGLIAAGKEADLVVMDAPMGSVGADALAALAAGDLPAVAMVLVDGVVKVTKSRNTPPPNRKYAVK</sequence>
<comment type="caution">
    <text evidence="3">The sequence shown here is derived from an EMBL/GenBank/DDBJ whole genome shotgun (WGS) entry which is preliminary data.</text>
</comment>
<dbReference type="InterPro" id="IPR006680">
    <property type="entry name" value="Amidohydro-rel"/>
</dbReference>
<evidence type="ECO:0000313" key="4">
    <source>
        <dbReference type="Proteomes" id="UP000298324"/>
    </source>
</evidence>
<dbReference type="GO" id="GO:0043792">
    <property type="term" value="F:enamidase activity"/>
    <property type="evidence" value="ECO:0007669"/>
    <property type="project" value="UniProtKB-EC"/>
</dbReference>
<evidence type="ECO:0000256" key="1">
    <source>
        <dbReference type="ARBA" id="ARBA00001947"/>
    </source>
</evidence>
<dbReference type="RefSeq" id="WP_190239211.1">
    <property type="nucleotide sequence ID" value="NZ_QFGA01000001.1"/>
</dbReference>
<dbReference type="SUPFAM" id="SSF51338">
    <property type="entry name" value="Composite domain of metallo-dependent hydrolases"/>
    <property type="match status" value="1"/>
</dbReference>
<dbReference type="AlphaFoldDB" id="A0A4Y7RER8"/>
<gene>
    <name evidence="3" type="primary">ena</name>
    <name evidence="3" type="ORF">Psch_00818</name>
</gene>
<dbReference type="SUPFAM" id="SSF51556">
    <property type="entry name" value="Metallo-dependent hydrolases"/>
    <property type="match status" value="1"/>
</dbReference>
<accession>A0A4Y7RER8</accession>
<keyword evidence="4" id="KW-1185">Reference proteome</keyword>
<organism evidence="3 4">
    <name type="scientific">Pelotomaculum schinkii</name>
    <dbReference type="NCBI Taxonomy" id="78350"/>
    <lineage>
        <taxon>Bacteria</taxon>
        <taxon>Bacillati</taxon>
        <taxon>Bacillota</taxon>
        <taxon>Clostridia</taxon>
        <taxon>Eubacteriales</taxon>
        <taxon>Desulfotomaculaceae</taxon>
        <taxon>Pelotomaculum</taxon>
    </lineage>
</organism>
<feature type="domain" description="Amidohydrolase-related" evidence="2">
    <location>
        <begin position="58"/>
        <end position="367"/>
    </location>
</feature>
<dbReference type="InterPro" id="IPR032466">
    <property type="entry name" value="Metal_Hydrolase"/>
</dbReference>
<dbReference type="Gene3D" id="2.30.40.10">
    <property type="entry name" value="Urease, subunit C, domain 1"/>
    <property type="match status" value="1"/>
</dbReference>
<dbReference type="Gene3D" id="3.20.20.140">
    <property type="entry name" value="Metal-dependent hydrolases"/>
    <property type="match status" value="1"/>
</dbReference>
<evidence type="ECO:0000313" key="3">
    <source>
        <dbReference type="EMBL" id="TEB07271.1"/>
    </source>
</evidence>
<dbReference type="InterPro" id="IPR050378">
    <property type="entry name" value="Metallo-dep_Hydrolases_sf"/>
</dbReference>
<comment type="cofactor">
    <cofactor evidence="1">
        <name>Zn(2+)</name>
        <dbReference type="ChEBI" id="CHEBI:29105"/>
    </cofactor>
</comment>
<protein>
    <submittedName>
        <fullName evidence="3">Enamidase</fullName>
        <ecNumber evidence="3">3.5.2.18</ecNumber>
    </submittedName>
</protein>
<proteinExistence type="predicted"/>
<dbReference type="EMBL" id="QFGA01000001">
    <property type="protein sequence ID" value="TEB07271.1"/>
    <property type="molecule type" value="Genomic_DNA"/>
</dbReference>
<dbReference type="PANTHER" id="PTHR11647:SF1">
    <property type="entry name" value="COLLAPSIN RESPONSE MEDIATOR PROTEIN"/>
    <property type="match status" value="1"/>
</dbReference>
<dbReference type="EC" id="3.5.2.18" evidence="3"/>
<dbReference type="Pfam" id="PF01979">
    <property type="entry name" value="Amidohydro_1"/>
    <property type="match status" value="1"/>
</dbReference>
<keyword evidence="3" id="KW-0378">Hydrolase</keyword>
<evidence type="ECO:0000259" key="2">
    <source>
        <dbReference type="Pfam" id="PF01979"/>
    </source>
</evidence>
<name>A0A4Y7RER8_9FIRM</name>
<reference evidence="3 4" key="1">
    <citation type="journal article" date="2018" name="Environ. Microbiol.">
        <title>Novel energy conservation strategies and behaviour of Pelotomaculum schinkii driving syntrophic propionate catabolism.</title>
        <authorList>
            <person name="Hidalgo-Ahumada C.A.P."/>
            <person name="Nobu M.K."/>
            <person name="Narihiro T."/>
            <person name="Tamaki H."/>
            <person name="Liu W.T."/>
            <person name="Kamagata Y."/>
            <person name="Stams A.J.M."/>
            <person name="Imachi H."/>
            <person name="Sousa D.Z."/>
        </authorList>
    </citation>
    <scope>NUCLEOTIDE SEQUENCE [LARGE SCALE GENOMIC DNA]</scope>
    <source>
        <strain evidence="3 4">HH</strain>
    </source>
</reference>
<dbReference type="Proteomes" id="UP000298324">
    <property type="component" value="Unassembled WGS sequence"/>
</dbReference>
<dbReference type="PANTHER" id="PTHR11647">
    <property type="entry name" value="HYDRANTOINASE/DIHYDROPYRIMIDINASE FAMILY MEMBER"/>
    <property type="match status" value="1"/>
</dbReference>
<dbReference type="CDD" id="cd01292">
    <property type="entry name" value="metallo-dependent_hydrolases"/>
    <property type="match status" value="1"/>
</dbReference>